<dbReference type="AlphaFoldDB" id="A0A9D1V834"/>
<comment type="caution">
    <text evidence="3">The sequence shown here is derived from an EMBL/GenBank/DDBJ whole genome shotgun (WGS) entry which is preliminary data.</text>
</comment>
<organism evidence="3 4">
    <name type="scientific">Candidatus Borkfalkia faecipullorum</name>
    <dbReference type="NCBI Taxonomy" id="2838510"/>
    <lineage>
        <taxon>Bacteria</taxon>
        <taxon>Bacillati</taxon>
        <taxon>Bacillota</taxon>
        <taxon>Clostridia</taxon>
        <taxon>Christensenellales</taxon>
        <taxon>Christensenellaceae</taxon>
        <taxon>Candidatus Borkfalkia</taxon>
    </lineage>
</organism>
<name>A0A9D1V834_9FIRM</name>
<dbReference type="EMBL" id="DXFX01000070">
    <property type="protein sequence ID" value="HIX07866.1"/>
    <property type="molecule type" value="Genomic_DNA"/>
</dbReference>
<feature type="compositionally biased region" description="Acidic residues" evidence="1">
    <location>
        <begin position="298"/>
        <end position="312"/>
    </location>
</feature>
<proteinExistence type="predicted"/>
<feature type="transmembrane region" description="Helical" evidence="2">
    <location>
        <begin position="127"/>
        <end position="148"/>
    </location>
</feature>
<evidence type="ECO:0000256" key="2">
    <source>
        <dbReference type="SAM" id="Phobius"/>
    </source>
</evidence>
<keyword evidence="2" id="KW-0472">Membrane</keyword>
<protein>
    <recommendedName>
        <fullName evidence="5">Bacterial repeat domain-containing protein</fullName>
    </recommendedName>
</protein>
<keyword evidence="2" id="KW-0812">Transmembrane</keyword>
<feature type="transmembrane region" description="Helical" evidence="2">
    <location>
        <begin position="47"/>
        <end position="70"/>
    </location>
</feature>
<evidence type="ECO:0000256" key="1">
    <source>
        <dbReference type="SAM" id="MobiDB-lite"/>
    </source>
</evidence>
<sequence length="372" mass="39259">MNEILHLYKKRLVKEAVIRSLICGLVAALAALAVCSVVFWFTDFKLVWIGAIAFVAVLGGATPIFYFAHFRPTDMQTAKRIDKAMGLDERMVTLLEFKDSQETLACAQRANTVSVLRNFGTSGAKRIALKVFSAALVVSLSAVAVLGLGTTTVSALAAADVLPSGADLLRGEEALPTAYTIRYTVQGEGIIFGVNSETDESGAVVYTQTVLAGEDAKAVWAIPGEKEGEEYFFAGWSDGSGDPYRADKAISEDLFLVATFLPIDGSEFEPETDMTDQFPGLLPNDDDGNGIPTPGDPSDNDGKEEDEGDGDGSGDSNEGGGSSNPAYQVNDGKTDYGGSNYENANAEAQGESEGLPGDLAGIIGDYSDIIGR</sequence>
<feature type="transmembrane region" description="Helical" evidence="2">
    <location>
        <begin position="21"/>
        <end position="41"/>
    </location>
</feature>
<dbReference type="Proteomes" id="UP000824204">
    <property type="component" value="Unassembled WGS sequence"/>
</dbReference>
<reference evidence="3" key="2">
    <citation type="submission" date="2021-04" db="EMBL/GenBank/DDBJ databases">
        <authorList>
            <person name="Gilroy R."/>
        </authorList>
    </citation>
    <scope>NUCLEOTIDE SEQUENCE</scope>
    <source>
        <strain evidence="3">811</strain>
    </source>
</reference>
<evidence type="ECO:0000313" key="3">
    <source>
        <dbReference type="EMBL" id="HIX07866.1"/>
    </source>
</evidence>
<feature type="compositionally biased region" description="Gly residues" evidence="1">
    <location>
        <begin position="313"/>
        <end position="322"/>
    </location>
</feature>
<reference evidence="3" key="1">
    <citation type="journal article" date="2021" name="PeerJ">
        <title>Extensive microbial diversity within the chicken gut microbiome revealed by metagenomics and culture.</title>
        <authorList>
            <person name="Gilroy R."/>
            <person name="Ravi A."/>
            <person name="Getino M."/>
            <person name="Pursley I."/>
            <person name="Horton D.L."/>
            <person name="Alikhan N.F."/>
            <person name="Baker D."/>
            <person name="Gharbi K."/>
            <person name="Hall N."/>
            <person name="Watson M."/>
            <person name="Adriaenssens E.M."/>
            <person name="Foster-Nyarko E."/>
            <person name="Jarju S."/>
            <person name="Secka A."/>
            <person name="Antonio M."/>
            <person name="Oren A."/>
            <person name="Chaudhuri R.R."/>
            <person name="La Ragione R."/>
            <person name="Hildebrand F."/>
            <person name="Pallen M.J."/>
        </authorList>
    </citation>
    <scope>NUCLEOTIDE SEQUENCE</scope>
    <source>
        <strain evidence="3">811</strain>
    </source>
</reference>
<feature type="region of interest" description="Disordered" evidence="1">
    <location>
        <begin position="266"/>
        <end position="361"/>
    </location>
</feature>
<evidence type="ECO:0008006" key="5">
    <source>
        <dbReference type="Google" id="ProtNLM"/>
    </source>
</evidence>
<keyword evidence="2" id="KW-1133">Transmembrane helix</keyword>
<gene>
    <name evidence="3" type="ORF">H9741_05315</name>
</gene>
<accession>A0A9D1V834</accession>
<evidence type="ECO:0000313" key="4">
    <source>
        <dbReference type="Proteomes" id="UP000824204"/>
    </source>
</evidence>